<dbReference type="Proteomes" id="UP000007305">
    <property type="component" value="Chromosome 4"/>
</dbReference>
<reference evidence="2" key="2">
    <citation type="submission" date="2019-07" db="EMBL/GenBank/DDBJ databases">
        <authorList>
            <person name="Seetharam A."/>
            <person name="Woodhouse M."/>
            <person name="Cannon E."/>
        </authorList>
    </citation>
    <scope>NUCLEOTIDE SEQUENCE [LARGE SCALE GENOMIC DNA]</scope>
    <source>
        <strain evidence="2">cv. B73</strain>
    </source>
</reference>
<proteinExistence type="predicted"/>
<evidence type="ECO:0000256" key="1">
    <source>
        <dbReference type="SAM" id="MobiDB-lite"/>
    </source>
</evidence>
<dbReference type="EnsemblPlants" id="Zm00001eb191390_T001">
    <property type="protein sequence ID" value="Zm00001eb191390_P001"/>
    <property type="gene ID" value="Zm00001eb191390"/>
</dbReference>
<keyword evidence="3" id="KW-1185">Reference proteome</keyword>
<dbReference type="InParanoid" id="A0A804NWD3"/>
<reference evidence="2" key="3">
    <citation type="submission" date="2021-05" db="UniProtKB">
        <authorList>
            <consortium name="EnsemblPlants"/>
        </authorList>
    </citation>
    <scope>IDENTIFICATION</scope>
    <source>
        <strain evidence="2">cv. B73</strain>
    </source>
</reference>
<accession>A0A804NWD3</accession>
<sequence length="130" mass="13427">MSADNRPLEAEEPPPSVLEAATQPPFENGAATSPPSEIGARTLHPVLGAAATTATYHSTGKLLPLSCVRSLHVHRSLSPSTSASPSPLVCSLPPPAAPHAASHQPLVHHRASNPLLATAHLAVQTHFLIS</sequence>
<feature type="region of interest" description="Disordered" evidence="1">
    <location>
        <begin position="1"/>
        <end position="40"/>
    </location>
</feature>
<reference evidence="3" key="1">
    <citation type="journal article" date="2009" name="Science">
        <title>The B73 maize genome: complexity, diversity, and dynamics.</title>
        <authorList>
            <person name="Schnable P.S."/>
            <person name="Ware D."/>
            <person name="Fulton R.S."/>
            <person name="Stein J.C."/>
            <person name="Wei F."/>
            <person name="Pasternak S."/>
            <person name="Liang C."/>
            <person name="Zhang J."/>
            <person name="Fulton L."/>
            <person name="Graves T.A."/>
            <person name="Minx P."/>
            <person name="Reily A.D."/>
            <person name="Courtney L."/>
            <person name="Kruchowski S.S."/>
            <person name="Tomlinson C."/>
            <person name="Strong C."/>
            <person name="Delehaunty K."/>
            <person name="Fronick C."/>
            <person name="Courtney B."/>
            <person name="Rock S.M."/>
            <person name="Belter E."/>
            <person name="Du F."/>
            <person name="Kim K."/>
            <person name="Abbott R.M."/>
            <person name="Cotton M."/>
            <person name="Levy A."/>
            <person name="Marchetto P."/>
            <person name="Ochoa K."/>
            <person name="Jackson S.M."/>
            <person name="Gillam B."/>
            <person name="Chen W."/>
            <person name="Yan L."/>
            <person name="Higginbotham J."/>
            <person name="Cardenas M."/>
            <person name="Waligorski J."/>
            <person name="Applebaum E."/>
            <person name="Phelps L."/>
            <person name="Falcone J."/>
            <person name="Kanchi K."/>
            <person name="Thane T."/>
            <person name="Scimone A."/>
            <person name="Thane N."/>
            <person name="Henke J."/>
            <person name="Wang T."/>
            <person name="Ruppert J."/>
            <person name="Shah N."/>
            <person name="Rotter K."/>
            <person name="Hodges J."/>
            <person name="Ingenthron E."/>
            <person name="Cordes M."/>
            <person name="Kohlberg S."/>
            <person name="Sgro J."/>
            <person name="Delgado B."/>
            <person name="Mead K."/>
            <person name="Chinwalla A."/>
            <person name="Leonard S."/>
            <person name="Crouse K."/>
            <person name="Collura K."/>
            <person name="Kudrna D."/>
            <person name="Currie J."/>
            <person name="He R."/>
            <person name="Angelova A."/>
            <person name="Rajasekar S."/>
            <person name="Mueller T."/>
            <person name="Lomeli R."/>
            <person name="Scara G."/>
            <person name="Ko A."/>
            <person name="Delaney K."/>
            <person name="Wissotski M."/>
            <person name="Lopez G."/>
            <person name="Campos D."/>
            <person name="Braidotti M."/>
            <person name="Ashley E."/>
            <person name="Golser W."/>
            <person name="Kim H."/>
            <person name="Lee S."/>
            <person name="Lin J."/>
            <person name="Dujmic Z."/>
            <person name="Kim W."/>
            <person name="Talag J."/>
            <person name="Zuccolo A."/>
            <person name="Fan C."/>
            <person name="Sebastian A."/>
            <person name="Kramer M."/>
            <person name="Spiegel L."/>
            <person name="Nascimento L."/>
            <person name="Zutavern T."/>
            <person name="Miller B."/>
            <person name="Ambroise C."/>
            <person name="Muller S."/>
            <person name="Spooner W."/>
            <person name="Narechania A."/>
            <person name="Ren L."/>
            <person name="Wei S."/>
            <person name="Kumari S."/>
            <person name="Faga B."/>
            <person name="Levy M.J."/>
            <person name="McMahan L."/>
            <person name="Van Buren P."/>
            <person name="Vaughn M.W."/>
            <person name="Ying K."/>
            <person name="Yeh C.-T."/>
            <person name="Emrich S.J."/>
            <person name="Jia Y."/>
            <person name="Kalyanaraman A."/>
            <person name="Hsia A.-P."/>
            <person name="Barbazuk W.B."/>
            <person name="Baucom R.S."/>
            <person name="Brutnell T.P."/>
            <person name="Carpita N.C."/>
            <person name="Chaparro C."/>
            <person name="Chia J.-M."/>
            <person name="Deragon J.-M."/>
            <person name="Estill J.C."/>
            <person name="Fu Y."/>
            <person name="Jeddeloh J.A."/>
            <person name="Han Y."/>
            <person name="Lee H."/>
            <person name="Li P."/>
            <person name="Lisch D.R."/>
            <person name="Liu S."/>
            <person name="Liu Z."/>
            <person name="Nagel D.H."/>
            <person name="McCann M.C."/>
            <person name="SanMiguel P."/>
            <person name="Myers A.M."/>
            <person name="Nettleton D."/>
            <person name="Nguyen J."/>
            <person name="Penning B.W."/>
            <person name="Ponnala L."/>
            <person name="Schneider K.L."/>
            <person name="Schwartz D.C."/>
            <person name="Sharma A."/>
            <person name="Soderlund C."/>
            <person name="Springer N.M."/>
            <person name="Sun Q."/>
            <person name="Wang H."/>
            <person name="Waterman M."/>
            <person name="Westerman R."/>
            <person name="Wolfgruber T.K."/>
            <person name="Yang L."/>
            <person name="Yu Y."/>
            <person name="Zhang L."/>
            <person name="Zhou S."/>
            <person name="Zhu Q."/>
            <person name="Bennetzen J.L."/>
            <person name="Dawe R.K."/>
            <person name="Jiang J."/>
            <person name="Jiang N."/>
            <person name="Presting G.G."/>
            <person name="Wessler S.R."/>
            <person name="Aluru S."/>
            <person name="Martienssen R.A."/>
            <person name="Clifton S.W."/>
            <person name="McCombie W.R."/>
            <person name="Wing R.A."/>
            <person name="Wilson R.K."/>
        </authorList>
    </citation>
    <scope>NUCLEOTIDE SEQUENCE [LARGE SCALE GENOMIC DNA]</scope>
    <source>
        <strain evidence="3">cv. B73</strain>
    </source>
</reference>
<name>A0A804NWD3_MAIZE</name>
<dbReference type="Gramene" id="Zm00001eb191390_T001">
    <property type="protein sequence ID" value="Zm00001eb191390_P001"/>
    <property type="gene ID" value="Zm00001eb191390"/>
</dbReference>
<protein>
    <submittedName>
        <fullName evidence="2">Uncharacterized protein</fullName>
    </submittedName>
</protein>
<organism evidence="2 3">
    <name type="scientific">Zea mays</name>
    <name type="common">Maize</name>
    <dbReference type="NCBI Taxonomy" id="4577"/>
    <lineage>
        <taxon>Eukaryota</taxon>
        <taxon>Viridiplantae</taxon>
        <taxon>Streptophyta</taxon>
        <taxon>Embryophyta</taxon>
        <taxon>Tracheophyta</taxon>
        <taxon>Spermatophyta</taxon>
        <taxon>Magnoliopsida</taxon>
        <taxon>Liliopsida</taxon>
        <taxon>Poales</taxon>
        <taxon>Poaceae</taxon>
        <taxon>PACMAD clade</taxon>
        <taxon>Panicoideae</taxon>
        <taxon>Andropogonodae</taxon>
        <taxon>Andropogoneae</taxon>
        <taxon>Tripsacinae</taxon>
        <taxon>Zea</taxon>
    </lineage>
</organism>
<evidence type="ECO:0000313" key="3">
    <source>
        <dbReference type="Proteomes" id="UP000007305"/>
    </source>
</evidence>
<evidence type="ECO:0000313" key="2">
    <source>
        <dbReference type="EnsemblPlants" id="Zm00001eb191390_P001"/>
    </source>
</evidence>
<dbReference type="AlphaFoldDB" id="A0A804NWD3"/>